<protein>
    <recommendedName>
        <fullName evidence="3">Spo0E like sporulation regulatory protein</fullName>
    </recommendedName>
</protein>
<dbReference type="Proteomes" id="UP000626244">
    <property type="component" value="Unassembled WGS sequence"/>
</dbReference>
<dbReference type="EMBL" id="BMHB01000001">
    <property type="protein sequence ID" value="GGI14669.1"/>
    <property type="molecule type" value="Genomic_DNA"/>
</dbReference>
<dbReference type="GO" id="GO:0046983">
    <property type="term" value="F:protein dimerization activity"/>
    <property type="evidence" value="ECO:0007669"/>
    <property type="project" value="InterPro"/>
</dbReference>
<dbReference type="GO" id="GO:0043937">
    <property type="term" value="P:regulation of sporulation"/>
    <property type="evidence" value="ECO:0007669"/>
    <property type="project" value="InterPro"/>
</dbReference>
<dbReference type="AlphaFoldDB" id="A0A8J3AJ28"/>
<dbReference type="OrthoDB" id="2933402at2"/>
<accession>A0A8J3AJ28</accession>
<dbReference type="Pfam" id="PF09388">
    <property type="entry name" value="SpoOE-like"/>
    <property type="match status" value="1"/>
</dbReference>
<dbReference type="InterPro" id="IPR036638">
    <property type="entry name" value="HLH_DNA-bd_sf"/>
</dbReference>
<dbReference type="InterPro" id="IPR037208">
    <property type="entry name" value="Spo0E-like_sf"/>
</dbReference>
<evidence type="ECO:0000313" key="1">
    <source>
        <dbReference type="EMBL" id="GGI14669.1"/>
    </source>
</evidence>
<keyword evidence="2" id="KW-1185">Reference proteome</keyword>
<evidence type="ECO:0000313" key="2">
    <source>
        <dbReference type="Proteomes" id="UP000626244"/>
    </source>
</evidence>
<reference evidence="2" key="1">
    <citation type="journal article" date="2019" name="Int. J. Syst. Evol. Microbiol.">
        <title>The Global Catalogue of Microorganisms (GCM) 10K type strain sequencing project: providing services to taxonomists for standard genome sequencing and annotation.</title>
        <authorList>
            <consortium name="The Broad Institute Genomics Platform"/>
            <consortium name="The Broad Institute Genome Sequencing Center for Infectious Disease"/>
            <person name="Wu L."/>
            <person name="Ma J."/>
        </authorList>
    </citation>
    <scope>NUCLEOTIDE SEQUENCE [LARGE SCALE GENOMIC DNA]</scope>
    <source>
        <strain evidence="2">CGMCC 1.14993</strain>
    </source>
</reference>
<gene>
    <name evidence="1" type="ORF">GCM10007380_24110</name>
</gene>
<proteinExistence type="predicted"/>
<organism evidence="1 2">
    <name type="scientific">Gottfriedia solisilvae</name>
    <dbReference type="NCBI Taxonomy" id="1516104"/>
    <lineage>
        <taxon>Bacteria</taxon>
        <taxon>Bacillati</taxon>
        <taxon>Bacillota</taxon>
        <taxon>Bacilli</taxon>
        <taxon>Bacillales</taxon>
        <taxon>Bacillaceae</taxon>
        <taxon>Gottfriedia</taxon>
    </lineage>
</organism>
<dbReference type="SUPFAM" id="SSF140500">
    <property type="entry name" value="BAS1536-like"/>
    <property type="match status" value="1"/>
</dbReference>
<comment type="caution">
    <text evidence="1">The sequence shown here is derived from an EMBL/GenBank/DDBJ whole genome shotgun (WGS) entry which is preliminary data.</text>
</comment>
<sequence>MNESQLSHLLLSISLKREEMVFFAETRGLNEQLTLRASQELDELIISYQKNSQGLSSRILSSKNRNMKQ</sequence>
<dbReference type="RefSeq" id="WP_088000116.1">
    <property type="nucleotide sequence ID" value="NZ_BMHB01000001.1"/>
</dbReference>
<dbReference type="Gene3D" id="4.10.280.10">
    <property type="entry name" value="Helix-loop-helix DNA-binding domain"/>
    <property type="match status" value="1"/>
</dbReference>
<evidence type="ECO:0008006" key="3">
    <source>
        <dbReference type="Google" id="ProtNLM"/>
    </source>
</evidence>
<name>A0A8J3AJ28_9BACI</name>
<dbReference type="InterPro" id="IPR018540">
    <property type="entry name" value="Spo0E-like"/>
</dbReference>